<comment type="caution">
    <text evidence="1">The sequence shown here is derived from an EMBL/GenBank/DDBJ whole genome shotgun (WGS) entry which is preliminary data.</text>
</comment>
<feature type="non-terminal residue" evidence="1">
    <location>
        <position position="1"/>
    </location>
</feature>
<protein>
    <recommendedName>
        <fullName evidence="3">HAT C-terminal dimerisation domain-containing protein</fullName>
    </recommendedName>
</protein>
<gene>
    <name evidence="1" type="ORF">PLOB_00049057</name>
</gene>
<organism evidence="1 2">
    <name type="scientific">Porites lobata</name>
    <dbReference type="NCBI Taxonomy" id="104759"/>
    <lineage>
        <taxon>Eukaryota</taxon>
        <taxon>Metazoa</taxon>
        <taxon>Cnidaria</taxon>
        <taxon>Anthozoa</taxon>
        <taxon>Hexacorallia</taxon>
        <taxon>Scleractinia</taxon>
        <taxon>Fungiina</taxon>
        <taxon>Poritidae</taxon>
        <taxon>Porites</taxon>
    </lineage>
</organism>
<feature type="non-terminal residue" evidence="1">
    <location>
        <position position="126"/>
    </location>
</feature>
<evidence type="ECO:0008006" key="3">
    <source>
        <dbReference type="Google" id="ProtNLM"/>
    </source>
</evidence>
<reference evidence="1 2" key="1">
    <citation type="submission" date="2022-05" db="EMBL/GenBank/DDBJ databases">
        <authorList>
            <consortium name="Genoscope - CEA"/>
            <person name="William W."/>
        </authorList>
    </citation>
    <scope>NUCLEOTIDE SEQUENCE [LARGE SCALE GENOMIC DNA]</scope>
</reference>
<keyword evidence="2" id="KW-1185">Reference proteome</keyword>
<evidence type="ECO:0000313" key="1">
    <source>
        <dbReference type="EMBL" id="CAH3152171.1"/>
    </source>
</evidence>
<evidence type="ECO:0000313" key="2">
    <source>
        <dbReference type="Proteomes" id="UP001159405"/>
    </source>
</evidence>
<dbReference type="EMBL" id="CALNXK010000093">
    <property type="protein sequence ID" value="CAH3152171.1"/>
    <property type="molecule type" value="Genomic_DNA"/>
</dbReference>
<proteinExistence type="predicted"/>
<sequence>EVDLASYENDKLCSLVNLFAHFLPNREKKGIIQQWLILRARLAKQRTLKTIDAFSNRLLSRQEDVKDCLMLIDLLVTLSPSTAKCKRRFSTMNQSKNLARAQTNQDTLTTLMRVRSSDCNLGNFYL</sequence>
<dbReference type="Proteomes" id="UP001159405">
    <property type="component" value="Unassembled WGS sequence"/>
</dbReference>
<accession>A0ABN8PWY7</accession>
<name>A0ABN8PWY7_9CNID</name>